<keyword evidence="2" id="KW-1133">Transmembrane helix</keyword>
<feature type="compositionally biased region" description="Basic and acidic residues" evidence="1">
    <location>
        <begin position="141"/>
        <end position="152"/>
    </location>
</feature>
<organism evidence="5 6">
    <name type="scientific">Talaromyces pinophilus</name>
    <name type="common">Penicillium pinophilum</name>
    <dbReference type="NCBI Taxonomy" id="128442"/>
    <lineage>
        <taxon>Eukaryota</taxon>
        <taxon>Fungi</taxon>
        <taxon>Dikarya</taxon>
        <taxon>Ascomycota</taxon>
        <taxon>Pezizomycotina</taxon>
        <taxon>Eurotiomycetes</taxon>
        <taxon>Eurotiomycetidae</taxon>
        <taxon>Eurotiales</taxon>
        <taxon>Trichocomaceae</taxon>
        <taxon>Talaromyces</taxon>
        <taxon>Talaromyces sect. Talaromyces</taxon>
    </lineage>
</organism>
<dbReference type="PANTHER" id="PTHR31685:SF3">
    <property type="entry name" value="INTEGRAL MEMBRANE PROTEIN (AFU_ORTHOLOGUE AFUA_6G12730)"/>
    <property type="match status" value="1"/>
</dbReference>
<dbReference type="AlphaFoldDB" id="A0A478EDH0"/>
<feature type="transmembrane region" description="Helical" evidence="2">
    <location>
        <begin position="56"/>
        <end position="76"/>
    </location>
</feature>
<evidence type="ECO:0000259" key="4">
    <source>
        <dbReference type="Pfam" id="PF10355"/>
    </source>
</evidence>
<keyword evidence="2" id="KW-0472">Membrane</keyword>
<feature type="transmembrane region" description="Helical" evidence="2">
    <location>
        <begin position="223"/>
        <end position="242"/>
    </location>
</feature>
<evidence type="ECO:0000256" key="1">
    <source>
        <dbReference type="SAM" id="MobiDB-lite"/>
    </source>
</evidence>
<feature type="domain" description="Protein YTP1-like C-terminal" evidence="4">
    <location>
        <begin position="196"/>
        <end position="451"/>
    </location>
</feature>
<dbReference type="Pfam" id="PF10348">
    <property type="entry name" value="DUF2427"/>
    <property type="match status" value="1"/>
</dbReference>
<evidence type="ECO:0000256" key="2">
    <source>
        <dbReference type="SAM" id="Phobius"/>
    </source>
</evidence>
<evidence type="ECO:0000259" key="3">
    <source>
        <dbReference type="Pfam" id="PF10348"/>
    </source>
</evidence>
<name>A0A478EDH0_TALPI</name>
<feature type="transmembrane region" description="Helical" evidence="2">
    <location>
        <begin position="428"/>
        <end position="450"/>
    </location>
</feature>
<reference evidence="6" key="1">
    <citation type="journal article" date="2015" name="Genome Announc.">
        <title>Draft genome sequence of Talaromyces cellulolyticus strain Y-94, a source of lignocellulosic biomass-degrading enzymes.</title>
        <authorList>
            <person name="Fujii T."/>
            <person name="Koike H."/>
            <person name="Sawayama S."/>
            <person name="Yano S."/>
            <person name="Inoue H."/>
        </authorList>
    </citation>
    <scope>NUCLEOTIDE SEQUENCE [LARGE SCALE GENOMIC DNA]</scope>
    <source>
        <strain evidence="6">Y-94</strain>
    </source>
</reference>
<evidence type="ECO:0000313" key="5">
    <source>
        <dbReference type="EMBL" id="GAM42685.1"/>
    </source>
</evidence>
<dbReference type="InterPro" id="IPR018827">
    <property type="entry name" value="YTP1_C"/>
</dbReference>
<dbReference type="Proteomes" id="UP000053095">
    <property type="component" value="Unassembled WGS sequence"/>
</dbReference>
<accession>A0A478EDH0</accession>
<dbReference type="Pfam" id="PF10355">
    <property type="entry name" value="Ytp1"/>
    <property type="match status" value="1"/>
</dbReference>
<feature type="domain" description="DUF2427" evidence="3">
    <location>
        <begin position="12"/>
        <end position="100"/>
    </location>
</feature>
<dbReference type="InterPro" id="IPR018825">
    <property type="entry name" value="DUF2427"/>
</dbReference>
<keyword evidence="6" id="KW-1185">Reference proteome</keyword>
<evidence type="ECO:0008006" key="7">
    <source>
        <dbReference type="Google" id="ProtNLM"/>
    </source>
</evidence>
<sequence>MNMNIDREVENKPQTYVALGEHSGSILAHINLEVISWCFILPIAVMLSIAHSRYTVPVQLVFLIINAIALLFGIIYNTSTPDLYENNAHHKVGWIATWVIPDYARVDFSTRNMTDHQRLYSPLNEYRWSGDSGQGTVRPTTPEEEHFPKPDGEEGEEDIAMSTPLVRGLLRNRALDKFFILHQSNSQSGVKPSSSATGIVTYSGIFRGFEIFSGLAHFIKDGIFFWYGLVILGRYMGCWAYFRWSWNLKPASSRAVTGELVESALIFTYGSTNVFLEHLAGWGKAWTAQDLEHVSISVVFFGAGLSIMGKTAATTQQEEEQETSGVSFNPMPLLTIFLLGIMMGGHKQEQMVSIMVYKQWGNLLSGAAMARAMTYITMYIKPLMPHLPARPPSELVGAFCLMSGGLIFMSSAKNIMDVMDRYDLDAMFTFNVALGLSCFIMAYEIIVLVIKAWAVKESLQYHAHSRSSV</sequence>
<proteinExistence type="predicted"/>
<protein>
    <recommendedName>
        <fullName evidence="7">Integral membrane protein</fullName>
    </recommendedName>
</protein>
<gene>
    <name evidence="5" type="ORF">TCE0_044r16897</name>
</gene>
<dbReference type="PANTHER" id="PTHR31685">
    <property type="entry name" value="INTEGRAL MEMBRANE PROTEIN (AFU_ORTHOLOGUE AFUA_6G12730)-RELATED"/>
    <property type="match status" value="1"/>
</dbReference>
<evidence type="ECO:0000313" key="6">
    <source>
        <dbReference type="Proteomes" id="UP000053095"/>
    </source>
</evidence>
<feature type="transmembrane region" description="Helical" evidence="2">
    <location>
        <begin position="363"/>
        <end position="383"/>
    </location>
</feature>
<dbReference type="EMBL" id="DF933840">
    <property type="protein sequence ID" value="GAM42685.1"/>
    <property type="molecule type" value="Genomic_DNA"/>
</dbReference>
<feature type="transmembrane region" description="Helical" evidence="2">
    <location>
        <begin position="30"/>
        <end position="50"/>
    </location>
</feature>
<feature type="transmembrane region" description="Helical" evidence="2">
    <location>
        <begin position="395"/>
        <end position="416"/>
    </location>
</feature>
<keyword evidence="2" id="KW-0812">Transmembrane</keyword>
<feature type="region of interest" description="Disordered" evidence="1">
    <location>
        <begin position="130"/>
        <end position="158"/>
    </location>
</feature>